<dbReference type="AlphaFoldDB" id="A0A6N6JIN4"/>
<gene>
    <name evidence="1" type="ORF">KIN_28810</name>
</gene>
<dbReference type="Gene3D" id="3.40.50.150">
    <property type="entry name" value="Vaccinia Virus protein VP39"/>
    <property type="match status" value="1"/>
</dbReference>
<organism evidence="1 2">
    <name type="scientific">Litoreibacter roseus</name>
    <dbReference type="NCBI Taxonomy" id="2601869"/>
    <lineage>
        <taxon>Bacteria</taxon>
        <taxon>Pseudomonadati</taxon>
        <taxon>Pseudomonadota</taxon>
        <taxon>Alphaproteobacteria</taxon>
        <taxon>Rhodobacterales</taxon>
        <taxon>Roseobacteraceae</taxon>
        <taxon>Litoreibacter</taxon>
    </lineage>
</organism>
<comment type="caution">
    <text evidence="1">The sequence shown here is derived from an EMBL/GenBank/DDBJ whole genome shotgun (WGS) entry which is preliminary data.</text>
</comment>
<dbReference type="InterPro" id="IPR029063">
    <property type="entry name" value="SAM-dependent_MTases_sf"/>
</dbReference>
<keyword evidence="2" id="KW-1185">Reference proteome</keyword>
<accession>A0A6N6JIN4</accession>
<evidence type="ECO:0008006" key="3">
    <source>
        <dbReference type="Google" id="ProtNLM"/>
    </source>
</evidence>
<sequence>MGVDCTLFQQLVELSTRFQPEGRSLMLGRQSFRIERQFARRYDAALRRAGLEKRRFGLVQDDGFSEKLFAELGLGEIETMDYASFEGPSIEQDLNQPVPESLYNQFGFIFDGGTIEHVFNVPQALENVFHMLKPGGRFVSANGMNGWVGHGMYQFSPELVWTFWKRKCHANVHMCAGIHKIPGRADPLNFPDAAETGRRLKLKGKIPTGRMYLYYEVEKTDETLSSGSVLQSDYERFWDTAAQDTPKAEGKGVSI</sequence>
<reference evidence="1 2" key="1">
    <citation type="submission" date="2019-12" db="EMBL/GenBank/DDBJ databases">
        <title>Litoreibacter badius sp. nov., a novel bacteriochlorophyll a-containing bacterium in the genus Litoreibacter.</title>
        <authorList>
            <person name="Kanamuro M."/>
            <person name="Takabe Y."/>
            <person name="Mori K."/>
            <person name="Takaichi S."/>
            <person name="Hanada S."/>
        </authorList>
    </citation>
    <scope>NUCLEOTIDE SEQUENCE [LARGE SCALE GENOMIC DNA]</scope>
    <source>
        <strain evidence="1 2">K6</strain>
    </source>
</reference>
<dbReference type="Proteomes" id="UP000436822">
    <property type="component" value="Unassembled WGS sequence"/>
</dbReference>
<dbReference type="SUPFAM" id="SSF53335">
    <property type="entry name" value="S-adenosyl-L-methionine-dependent methyltransferases"/>
    <property type="match status" value="1"/>
</dbReference>
<evidence type="ECO:0000313" key="1">
    <source>
        <dbReference type="EMBL" id="GFE65807.1"/>
    </source>
</evidence>
<evidence type="ECO:0000313" key="2">
    <source>
        <dbReference type="Proteomes" id="UP000436822"/>
    </source>
</evidence>
<protein>
    <recommendedName>
        <fullName evidence="3">Methyltransferase domain-containing protein</fullName>
    </recommendedName>
</protein>
<proteinExistence type="predicted"/>
<name>A0A6N6JIN4_9RHOB</name>
<dbReference type="EMBL" id="BLJE01000003">
    <property type="protein sequence ID" value="GFE65807.1"/>
    <property type="molecule type" value="Genomic_DNA"/>
</dbReference>